<dbReference type="PROSITE" id="PS50850">
    <property type="entry name" value="MFS"/>
    <property type="match status" value="1"/>
</dbReference>
<dbReference type="GO" id="GO:0005886">
    <property type="term" value="C:plasma membrane"/>
    <property type="evidence" value="ECO:0007669"/>
    <property type="project" value="UniProtKB-SubCell"/>
</dbReference>
<keyword evidence="3 5" id="KW-1133">Transmembrane helix</keyword>
<dbReference type="InterPro" id="IPR036259">
    <property type="entry name" value="MFS_trans_sf"/>
</dbReference>
<dbReference type="PANTHER" id="PTHR23508:SF10">
    <property type="entry name" value="CARBOXYLIC ACID TRANSPORTER PROTEIN HOMOLOG"/>
    <property type="match status" value="1"/>
</dbReference>
<keyword evidence="2 5" id="KW-0812">Transmembrane</keyword>
<protein>
    <submittedName>
        <fullName evidence="7">MFS transporter</fullName>
    </submittedName>
</protein>
<keyword evidence="8" id="KW-1185">Reference proteome</keyword>
<comment type="caution">
    <text evidence="7">The sequence shown here is derived from an EMBL/GenBank/DDBJ whole genome shotgun (WGS) entry which is preliminary data.</text>
</comment>
<dbReference type="AlphaFoldDB" id="A0A940WPF6"/>
<sequence length="468" mass="49955">MAESSNHQVDTVATASVGSRLDRMPIVSAHRTITALIGFGLFFDYFDSNLSGTMSKVLQVEFGVGGTSLKLFLASGFVGQFLGSIVLGRLADRVGRRRAFMLNLLVYSVFTLLGALSPSAGWLILTRFLAGVGIGGEQPLADCYLAEMLPAGHRGRFIGWAYSLAYCGVPAVGFTALWLAPRTVLGADGWRWVFLLGAAGTAMVWILRRRLTESPRWLASRGRADEADMIVRGMERQAGLTSPESHDAGPLTPAAGAARPGLRVLFSAPFRRRTVMLWTYCLLSVTAYYGFGTLAPQVLVVKGFDVVQGLGFTALSFMGYPVGALLAVPTLDRYERRTLISVSASLMAASGIVFGLSGNVPLVVASGFCYTLMSNLFSTASHVYLSEQYPTEFRATAAGAAYSLSRLSAALLPFALLPVLEHQGAGWLFTTIAATVVVMVATIRILGDRTTGTSVDRPAGAYTLSARG</sequence>
<keyword evidence="4 5" id="KW-0472">Membrane</keyword>
<evidence type="ECO:0000256" key="2">
    <source>
        <dbReference type="ARBA" id="ARBA00022692"/>
    </source>
</evidence>
<organism evidence="7 8">
    <name type="scientific">Microbispora oryzae</name>
    <dbReference type="NCBI Taxonomy" id="2806554"/>
    <lineage>
        <taxon>Bacteria</taxon>
        <taxon>Bacillati</taxon>
        <taxon>Actinomycetota</taxon>
        <taxon>Actinomycetes</taxon>
        <taxon>Streptosporangiales</taxon>
        <taxon>Streptosporangiaceae</taxon>
        <taxon>Microbispora</taxon>
    </lineage>
</organism>
<dbReference type="GO" id="GO:0046943">
    <property type="term" value="F:carboxylic acid transmembrane transporter activity"/>
    <property type="evidence" value="ECO:0007669"/>
    <property type="project" value="TreeGrafter"/>
</dbReference>
<feature type="transmembrane region" description="Helical" evidence="5">
    <location>
        <begin position="157"/>
        <end position="178"/>
    </location>
</feature>
<evidence type="ECO:0000256" key="4">
    <source>
        <dbReference type="ARBA" id="ARBA00023136"/>
    </source>
</evidence>
<accession>A0A940WPF6</accession>
<dbReference type="Proteomes" id="UP000674234">
    <property type="component" value="Unassembled WGS sequence"/>
</dbReference>
<dbReference type="PANTHER" id="PTHR23508">
    <property type="entry name" value="CARBOXYLIC ACID TRANSPORTER PROTEIN HOMOLOG"/>
    <property type="match status" value="1"/>
</dbReference>
<dbReference type="SUPFAM" id="SSF103473">
    <property type="entry name" value="MFS general substrate transporter"/>
    <property type="match status" value="1"/>
</dbReference>
<dbReference type="PROSITE" id="PS00217">
    <property type="entry name" value="SUGAR_TRANSPORT_2"/>
    <property type="match status" value="1"/>
</dbReference>
<proteinExistence type="predicted"/>
<evidence type="ECO:0000313" key="8">
    <source>
        <dbReference type="Proteomes" id="UP000674234"/>
    </source>
</evidence>
<feature type="transmembrane region" description="Helical" evidence="5">
    <location>
        <begin position="306"/>
        <end position="327"/>
    </location>
</feature>
<dbReference type="InterPro" id="IPR005829">
    <property type="entry name" value="Sugar_transporter_CS"/>
</dbReference>
<feature type="transmembrane region" description="Helical" evidence="5">
    <location>
        <begin position="99"/>
        <end position="116"/>
    </location>
</feature>
<dbReference type="CDD" id="cd17316">
    <property type="entry name" value="MFS_SV2_like"/>
    <property type="match status" value="1"/>
</dbReference>
<evidence type="ECO:0000259" key="6">
    <source>
        <dbReference type="PROSITE" id="PS50850"/>
    </source>
</evidence>
<dbReference type="EMBL" id="JAFCNB010000014">
    <property type="protein sequence ID" value="MBP2706833.1"/>
    <property type="molecule type" value="Genomic_DNA"/>
</dbReference>
<dbReference type="RefSeq" id="WP_210158113.1">
    <property type="nucleotide sequence ID" value="NZ_JAFCNB010000014.1"/>
</dbReference>
<evidence type="ECO:0000256" key="5">
    <source>
        <dbReference type="SAM" id="Phobius"/>
    </source>
</evidence>
<feature type="transmembrane region" description="Helical" evidence="5">
    <location>
        <begin position="362"/>
        <end position="385"/>
    </location>
</feature>
<reference evidence="7" key="1">
    <citation type="submission" date="2021-02" db="EMBL/GenBank/DDBJ databases">
        <title>Draft genome sequence of Microbispora sp. RL4-1S isolated from rice leaves in Thailand.</title>
        <authorList>
            <person name="Muangham S."/>
            <person name="Duangmal K."/>
        </authorList>
    </citation>
    <scope>NUCLEOTIDE SEQUENCE</scope>
    <source>
        <strain evidence="7">RL4-1S</strain>
    </source>
</reference>
<evidence type="ECO:0000256" key="1">
    <source>
        <dbReference type="ARBA" id="ARBA00004651"/>
    </source>
</evidence>
<dbReference type="Pfam" id="PF07690">
    <property type="entry name" value="MFS_1"/>
    <property type="match status" value="1"/>
</dbReference>
<feature type="transmembrane region" description="Helical" evidence="5">
    <location>
        <begin position="426"/>
        <end position="447"/>
    </location>
</feature>
<feature type="transmembrane region" description="Helical" evidence="5">
    <location>
        <begin position="66"/>
        <end position="87"/>
    </location>
</feature>
<feature type="domain" description="Major facilitator superfamily (MFS) profile" evidence="6">
    <location>
        <begin position="33"/>
        <end position="451"/>
    </location>
</feature>
<feature type="transmembrane region" description="Helical" evidence="5">
    <location>
        <begin position="29"/>
        <end position="46"/>
    </location>
</feature>
<comment type="subcellular location">
    <subcellularLocation>
        <location evidence="1">Cell membrane</location>
        <topology evidence="1">Multi-pass membrane protein</topology>
    </subcellularLocation>
</comment>
<evidence type="ECO:0000313" key="7">
    <source>
        <dbReference type="EMBL" id="MBP2706833.1"/>
    </source>
</evidence>
<dbReference type="InterPro" id="IPR011701">
    <property type="entry name" value="MFS"/>
</dbReference>
<feature type="transmembrane region" description="Helical" evidence="5">
    <location>
        <begin position="275"/>
        <end position="294"/>
    </location>
</feature>
<dbReference type="InterPro" id="IPR020846">
    <property type="entry name" value="MFS_dom"/>
</dbReference>
<gene>
    <name evidence="7" type="ORF">JOL79_23790</name>
</gene>
<evidence type="ECO:0000256" key="3">
    <source>
        <dbReference type="ARBA" id="ARBA00022989"/>
    </source>
</evidence>
<name>A0A940WPF6_9ACTN</name>
<dbReference type="Gene3D" id="1.20.1250.20">
    <property type="entry name" value="MFS general substrate transporter like domains"/>
    <property type="match status" value="1"/>
</dbReference>